<dbReference type="RefSeq" id="WP_144449167.1">
    <property type="nucleotide sequence ID" value="NZ_VLKZ01000002.1"/>
</dbReference>
<feature type="chain" id="PRO_5039516911" evidence="2">
    <location>
        <begin position="24"/>
        <end position="548"/>
    </location>
</feature>
<dbReference type="AlphaFoldDB" id="A0A562QSC1"/>
<dbReference type="InterPro" id="IPR030678">
    <property type="entry name" value="Peptide/Ni-bd"/>
</dbReference>
<dbReference type="PANTHER" id="PTHR30290:SF64">
    <property type="entry name" value="ABC TRANSPORTER PERIPLASMIC BINDING PROTEIN"/>
    <property type="match status" value="1"/>
</dbReference>
<dbReference type="PANTHER" id="PTHR30290">
    <property type="entry name" value="PERIPLASMIC BINDING COMPONENT OF ABC TRANSPORTER"/>
    <property type="match status" value="1"/>
</dbReference>
<dbReference type="Pfam" id="PF00496">
    <property type="entry name" value="SBP_bac_5"/>
    <property type="match status" value="1"/>
</dbReference>
<organism evidence="4 5">
    <name type="scientific">Halalkalibacter nanhaiisediminis</name>
    <dbReference type="NCBI Taxonomy" id="688079"/>
    <lineage>
        <taxon>Bacteria</taxon>
        <taxon>Bacillati</taxon>
        <taxon>Bacillota</taxon>
        <taxon>Bacilli</taxon>
        <taxon>Bacillales</taxon>
        <taxon>Bacillaceae</taxon>
        <taxon>Halalkalibacter</taxon>
    </lineage>
</organism>
<dbReference type="Gene3D" id="3.10.105.10">
    <property type="entry name" value="Dipeptide-binding Protein, Domain 3"/>
    <property type="match status" value="1"/>
</dbReference>
<feature type="signal peptide" evidence="2">
    <location>
        <begin position="1"/>
        <end position="23"/>
    </location>
</feature>
<reference evidence="4 5" key="1">
    <citation type="journal article" date="2015" name="Stand. Genomic Sci.">
        <title>Genomic Encyclopedia of Bacterial and Archaeal Type Strains, Phase III: the genomes of soil and plant-associated and newly described type strains.</title>
        <authorList>
            <person name="Whitman W.B."/>
            <person name="Woyke T."/>
            <person name="Klenk H.P."/>
            <person name="Zhou Y."/>
            <person name="Lilburn T.G."/>
            <person name="Beck B.J."/>
            <person name="De Vos P."/>
            <person name="Vandamme P."/>
            <person name="Eisen J.A."/>
            <person name="Garrity G."/>
            <person name="Hugenholtz P."/>
            <person name="Kyrpides N.C."/>
        </authorList>
    </citation>
    <scope>NUCLEOTIDE SEQUENCE [LARGE SCALE GENOMIC DNA]</scope>
    <source>
        <strain evidence="4 5">CGMCC 1.10116</strain>
    </source>
</reference>
<dbReference type="Proteomes" id="UP000315711">
    <property type="component" value="Unassembled WGS sequence"/>
</dbReference>
<dbReference type="EMBL" id="VLKZ01000002">
    <property type="protein sequence ID" value="TWI59080.1"/>
    <property type="molecule type" value="Genomic_DNA"/>
</dbReference>
<evidence type="ECO:0000313" key="5">
    <source>
        <dbReference type="Proteomes" id="UP000315711"/>
    </source>
</evidence>
<dbReference type="GO" id="GO:0015833">
    <property type="term" value="P:peptide transport"/>
    <property type="evidence" value="ECO:0007669"/>
    <property type="project" value="TreeGrafter"/>
</dbReference>
<comment type="caution">
    <text evidence="4">The sequence shown here is derived from an EMBL/GenBank/DDBJ whole genome shotgun (WGS) entry which is preliminary data.</text>
</comment>
<dbReference type="Gene3D" id="3.40.190.10">
    <property type="entry name" value="Periplasmic binding protein-like II"/>
    <property type="match status" value="1"/>
</dbReference>
<sequence>MKKRFNFITHSLFYLLFSTLLIGCNSQTVSDVNSNADSVDQAVDQEQDEVKTLRLGWPTDAGFPSPFAFNTSGPAGFLRVSYLYDTLTWKNEQGVVPWLAKNWEISDDGLTYTVHLNEGVNWHDGEPLTASDVEFTIRYLSQHAFLWGDISMINAVEVKDEATVVFHLDKPYSPFVEEVMGIVPIIPEHIWSNVEDPKSFREDGAVVGTGPYILKSYNQESGQYLFQANANYFKGKPEVDEISYIMVGNRALALKNNDIDAIWTNNYHDMQELKNVGFQVMESDPHGSIVRVVFNMENDFLGKKELRQAIAYALDRATIADRVLGGNGVVGSAGIIPPGSPWYNPNTKQYDFDLDNAMKMLDKLGYVDRNQDGIRETSGGESLEFNLMVSTDERDAQLIQDMLKQAGIKVNIHKVDIATFTASMSESNYDMAITSHIGVSGDPDFLRRWFMGTEYNAKASRGSVLENEQFKSLAEKQLMIADFDQRKEVVDQLQDVLAEEVPTLVIYHRPFYWMYDEEYFNGWFNTWGGIANGITSWENKAAFLPNEE</sequence>
<dbReference type="SUPFAM" id="SSF53850">
    <property type="entry name" value="Periplasmic binding protein-like II"/>
    <property type="match status" value="1"/>
</dbReference>
<keyword evidence="5" id="KW-1185">Reference proteome</keyword>
<dbReference type="PIRSF" id="PIRSF002741">
    <property type="entry name" value="MppA"/>
    <property type="match status" value="1"/>
</dbReference>
<feature type="domain" description="Solute-binding protein family 5" evidence="3">
    <location>
        <begin position="95"/>
        <end position="453"/>
    </location>
</feature>
<dbReference type="GO" id="GO:0043190">
    <property type="term" value="C:ATP-binding cassette (ABC) transporter complex"/>
    <property type="evidence" value="ECO:0007669"/>
    <property type="project" value="InterPro"/>
</dbReference>
<name>A0A562QSC1_9BACI</name>
<dbReference type="InterPro" id="IPR000914">
    <property type="entry name" value="SBP_5_dom"/>
</dbReference>
<evidence type="ECO:0000256" key="2">
    <source>
        <dbReference type="SAM" id="SignalP"/>
    </source>
</evidence>
<keyword evidence="1 2" id="KW-0732">Signal</keyword>
<proteinExistence type="predicted"/>
<dbReference type="PROSITE" id="PS51257">
    <property type="entry name" value="PROKAR_LIPOPROTEIN"/>
    <property type="match status" value="1"/>
</dbReference>
<accession>A0A562QSC1</accession>
<gene>
    <name evidence="4" type="ORF">IQ10_00791</name>
</gene>
<dbReference type="InterPro" id="IPR039424">
    <property type="entry name" value="SBP_5"/>
</dbReference>
<dbReference type="GO" id="GO:1904680">
    <property type="term" value="F:peptide transmembrane transporter activity"/>
    <property type="evidence" value="ECO:0007669"/>
    <property type="project" value="TreeGrafter"/>
</dbReference>
<dbReference type="GO" id="GO:0042597">
    <property type="term" value="C:periplasmic space"/>
    <property type="evidence" value="ECO:0007669"/>
    <property type="project" value="UniProtKB-ARBA"/>
</dbReference>
<evidence type="ECO:0000256" key="1">
    <source>
        <dbReference type="ARBA" id="ARBA00022729"/>
    </source>
</evidence>
<dbReference type="OrthoDB" id="9796817at2"/>
<protein>
    <submittedName>
        <fullName evidence="4">Peptide/nickel transport system substrate-binding protein</fullName>
    </submittedName>
</protein>
<evidence type="ECO:0000313" key="4">
    <source>
        <dbReference type="EMBL" id="TWI59080.1"/>
    </source>
</evidence>
<evidence type="ECO:0000259" key="3">
    <source>
        <dbReference type="Pfam" id="PF00496"/>
    </source>
</evidence>